<comment type="similarity">
    <text evidence="2">Belongs to the CDC50/LEM3 family.</text>
</comment>
<sequence length="616" mass="68334">MRQRSKPATAASPLAGHGGLGAGAGGPAALSTVGASPQPQQRGESPPMSTPSEVLSLADPSSAHESSSSTSSLYRDSSGERHRALDGGGGVTGADSAVAARAGAPKSRSTRAKRWLKEKLIPDFVHEHGRTVYGGNPLSQQTLPGIFNYPSPFILVPIFFLLMVPFLVVGGFMLGKARDQQLLEEKYSHIHQYQYVPSNASVNINQGILQFTADGVTHAQGTRTWLEINVSRRMKAPVYMYYKITNMYQNYRDFHNGRSLSQLAGNANIGNTYLCRPYTHPGFRSNEGDTPITITDATGSQVTRPASYFTYNPCGIAPWSKFNDTFVLYRVLTPAEVQRAKERGIPMLYGGVDGKTPVTLICNGTDFGPKGNPLGGSLEENRCAKKGISWKADIRIRFRNLTLREDWWSLYYPYPTTNEYLRNGWYLHEPGHALPDPSDYDLQVWVRASFTSNFRKLYRIIDVPLNPGTYLVDISEFYDVVSFRGSKSVVLEHAYWTNGHSVVFGVVFIVMGCLSCVLGVAFAVECMLQRNGVNRYQRLGEPKRSWYVFPPNDPEFANYYHLRLRRHIPMAQLQSLRKAVAELEALAHASEAAPPTQQQCNSNSEANRAEPNSQCR</sequence>
<keyword evidence="3 7" id="KW-0812">Transmembrane</keyword>
<comment type="caution">
    <text evidence="8">The sequence shown here is derived from an EMBL/GenBank/DDBJ whole genome shotgun (WGS) entry which is preliminary data.</text>
</comment>
<evidence type="ECO:0000256" key="4">
    <source>
        <dbReference type="ARBA" id="ARBA00022989"/>
    </source>
</evidence>
<evidence type="ECO:0008006" key="10">
    <source>
        <dbReference type="Google" id="ProtNLM"/>
    </source>
</evidence>
<evidence type="ECO:0000256" key="2">
    <source>
        <dbReference type="ARBA" id="ARBA00009457"/>
    </source>
</evidence>
<dbReference type="PANTHER" id="PTHR10926">
    <property type="entry name" value="CELL CYCLE CONTROL PROTEIN 50"/>
    <property type="match status" value="1"/>
</dbReference>
<evidence type="ECO:0000256" key="5">
    <source>
        <dbReference type="ARBA" id="ARBA00023136"/>
    </source>
</evidence>
<evidence type="ECO:0000256" key="3">
    <source>
        <dbReference type="ARBA" id="ARBA00022692"/>
    </source>
</evidence>
<dbReference type="Proteomes" id="UP000674143">
    <property type="component" value="Unassembled WGS sequence"/>
</dbReference>
<evidence type="ECO:0000256" key="7">
    <source>
        <dbReference type="SAM" id="Phobius"/>
    </source>
</evidence>
<proteinExistence type="inferred from homology"/>
<feature type="compositionally biased region" description="Low complexity" evidence="6">
    <location>
        <begin position="94"/>
        <end position="104"/>
    </location>
</feature>
<dbReference type="GO" id="GO:0005783">
    <property type="term" value="C:endoplasmic reticulum"/>
    <property type="evidence" value="ECO:0007669"/>
    <property type="project" value="TreeGrafter"/>
</dbReference>
<feature type="compositionally biased region" description="Polar residues" evidence="6">
    <location>
        <begin position="33"/>
        <end position="43"/>
    </location>
</feature>
<dbReference type="InterPro" id="IPR005045">
    <property type="entry name" value="CDC50/LEM3_fam"/>
</dbReference>
<accession>A0A836I112</accession>
<feature type="transmembrane region" description="Helical" evidence="7">
    <location>
        <begin position="153"/>
        <end position="174"/>
    </location>
</feature>
<keyword evidence="9" id="KW-1185">Reference proteome</keyword>
<gene>
    <name evidence="8" type="ORF">LSCM4_06796</name>
</gene>
<organism evidence="8 9">
    <name type="scientific">Leishmania orientalis</name>
    <dbReference type="NCBI Taxonomy" id="2249476"/>
    <lineage>
        <taxon>Eukaryota</taxon>
        <taxon>Discoba</taxon>
        <taxon>Euglenozoa</taxon>
        <taxon>Kinetoplastea</taxon>
        <taxon>Metakinetoplastina</taxon>
        <taxon>Trypanosomatida</taxon>
        <taxon>Trypanosomatidae</taxon>
        <taxon>Leishmaniinae</taxon>
        <taxon>Leishmania</taxon>
    </lineage>
</organism>
<reference evidence="9" key="1">
    <citation type="journal article" date="2021" name="Microbiol. Resour. Announc.">
        <title>LGAAP: Leishmaniinae Genome Assembly and Annotation Pipeline.</title>
        <authorList>
            <person name="Almutairi H."/>
            <person name="Urbaniak M.D."/>
            <person name="Bates M.D."/>
            <person name="Jariyapan N."/>
            <person name="Kwakye-Nuako G."/>
            <person name="Thomaz-Soccol V."/>
            <person name="Al-Salem W.S."/>
            <person name="Dillon R.J."/>
            <person name="Bates P.A."/>
            <person name="Gatherer D."/>
        </authorList>
    </citation>
    <scope>NUCLEOTIDE SEQUENCE [LARGE SCALE GENOMIC DNA]</scope>
</reference>
<dbReference type="KEGG" id="loi:92362642"/>
<feature type="compositionally biased region" description="Polar residues" evidence="6">
    <location>
        <begin position="595"/>
        <end position="616"/>
    </location>
</feature>
<keyword evidence="5 7" id="KW-0472">Membrane</keyword>
<dbReference type="GO" id="GO:0005794">
    <property type="term" value="C:Golgi apparatus"/>
    <property type="evidence" value="ECO:0007669"/>
    <property type="project" value="TreeGrafter"/>
</dbReference>
<feature type="region of interest" description="Disordered" evidence="6">
    <location>
        <begin position="590"/>
        <end position="616"/>
    </location>
</feature>
<evidence type="ECO:0000313" key="9">
    <source>
        <dbReference type="Proteomes" id="UP000674143"/>
    </source>
</evidence>
<reference evidence="9" key="2">
    <citation type="journal article" date="2021" name="Sci. Data">
        <title>Chromosome-scale genome sequencing, assembly and annotation of six genomes from subfamily Leishmaniinae.</title>
        <authorList>
            <person name="Almutairi H."/>
            <person name="Urbaniak M.D."/>
            <person name="Bates M.D."/>
            <person name="Jariyapan N."/>
            <person name="Kwakye-Nuako G."/>
            <person name="Thomaz Soccol V."/>
            <person name="Al-Salem W.S."/>
            <person name="Dillon R.J."/>
            <person name="Bates P.A."/>
            <person name="Gatherer D."/>
        </authorList>
    </citation>
    <scope>NUCLEOTIDE SEQUENCE [LARGE SCALE GENOMIC DNA]</scope>
</reference>
<name>A0A836I112_9TRYP</name>
<evidence type="ECO:0000256" key="1">
    <source>
        <dbReference type="ARBA" id="ARBA00004370"/>
    </source>
</evidence>
<dbReference type="PANTHER" id="PTHR10926:SF73">
    <property type="entry name" value="LEM3 (LIGAND-EFFECT MODULATOR 3) FAMILY _ CDC50 FAMILY"/>
    <property type="match status" value="1"/>
</dbReference>
<feature type="region of interest" description="Disordered" evidence="6">
    <location>
        <begin position="1"/>
        <end position="111"/>
    </location>
</feature>
<comment type="subcellular location">
    <subcellularLocation>
        <location evidence="1">Membrane</location>
    </subcellularLocation>
</comment>
<evidence type="ECO:0000256" key="6">
    <source>
        <dbReference type="SAM" id="MobiDB-lite"/>
    </source>
</evidence>
<feature type="transmembrane region" description="Helical" evidence="7">
    <location>
        <begin position="502"/>
        <end position="528"/>
    </location>
</feature>
<dbReference type="RefSeq" id="XP_067065419.1">
    <property type="nucleotide sequence ID" value="XM_067208708.1"/>
</dbReference>
<dbReference type="GeneID" id="92362642"/>
<keyword evidence="4 7" id="KW-1133">Transmembrane helix</keyword>
<feature type="compositionally biased region" description="Gly residues" evidence="6">
    <location>
        <begin position="16"/>
        <end position="26"/>
    </location>
</feature>
<dbReference type="Pfam" id="PF03381">
    <property type="entry name" value="CDC50"/>
    <property type="match status" value="1"/>
</dbReference>
<dbReference type="AlphaFoldDB" id="A0A836I112"/>
<evidence type="ECO:0000313" key="8">
    <source>
        <dbReference type="EMBL" id="KAG5486088.1"/>
    </source>
</evidence>
<feature type="compositionally biased region" description="Low complexity" evidence="6">
    <location>
        <begin position="61"/>
        <end position="76"/>
    </location>
</feature>
<dbReference type="EMBL" id="JAFHLR010000009">
    <property type="protein sequence ID" value="KAG5486088.1"/>
    <property type="molecule type" value="Genomic_DNA"/>
</dbReference>
<dbReference type="GO" id="GO:0005886">
    <property type="term" value="C:plasma membrane"/>
    <property type="evidence" value="ECO:0007669"/>
    <property type="project" value="TreeGrafter"/>
</dbReference>
<protein>
    <recommendedName>
        <fullName evidence="10">LEM3/CDC50 family protein</fullName>
    </recommendedName>
</protein>